<reference evidence="1 2" key="1">
    <citation type="submission" date="2018-10" db="EMBL/GenBank/DDBJ databases">
        <title>Characterization and genome analysis of a novel bacterium Sphingobium yanoikuyae SJTF8 capable of degrading PAHs.</title>
        <authorList>
            <person name="Yin C."/>
            <person name="Xiong W."/>
            <person name="Liang R."/>
        </authorList>
    </citation>
    <scope>NUCLEOTIDE SEQUENCE [LARGE SCALE GENOMIC DNA]</scope>
    <source>
        <strain evidence="1 2">SJTF8</strain>
    </source>
</reference>
<accession>A0A3G2URG4</accession>
<proteinExistence type="predicted"/>
<protein>
    <recommendedName>
        <fullName evidence="3">DUF262 domain-containing protein</fullName>
    </recommendedName>
</protein>
<evidence type="ECO:0000313" key="1">
    <source>
        <dbReference type="EMBL" id="AYO77455.1"/>
    </source>
</evidence>
<dbReference type="AlphaFoldDB" id="A0A3G2URG4"/>
<dbReference type="Proteomes" id="UP000280708">
    <property type="component" value="Chromosome"/>
</dbReference>
<organism evidence="1 2">
    <name type="scientific">Sphingobium yanoikuyae</name>
    <name type="common">Sphingomonas yanoikuyae</name>
    <dbReference type="NCBI Taxonomy" id="13690"/>
    <lineage>
        <taxon>Bacteria</taxon>
        <taxon>Pseudomonadati</taxon>
        <taxon>Pseudomonadota</taxon>
        <taxon>Alphaproteobacteria</taxon>
        <taxon>Sphingomonadales</taxon>
        <taxon>Sphingomonadaceae</taxon>
        <taxon>Sphingobium</taxon>
    </lineage>
</organism>
<name>A0A3G2URG4_SPHYA</name>
<gene>
    <name evidence="1" type="ORF">EBF16_11575</name>
</gene>
<sequence length="282" mass="32373">MPPITLAFISDNVNQLNTPALIEQFVIDNIGDGYILDGMQRLNTLRRAAEDDDFDQARPIYFSVVVAEKYDLILYRMITLNNGQKPMTVRHQIEMLTGNLMKRLISNHQLQNITVLSEKETENSSPRGSFRMVDVAGAYLAFLTNGPHNQNSRFIEEKLDEILVGKVMSSGILEEEVGFKEVIEQVDRLSSRQTPKDWLRNENNLIGFSLGYKDSFQHINALSPDQFSTQIEVFEASFQAINPSKVNVGKFRRELSRYFIESIAEDYKIEELTEKFFEMTVN</sequence>
<evidence type="ECO:0008006" key="3">
    <source>
        <dbReference type="Google" id="ProtNLM"/>
    </source>
</evidence>
<evidence type="ECO:0000313" key="2">
    <source>
        <dbReference type="Proteomes" id="UP000280708"/>
    </source>
</evidence>
<dbReference type="EMBL" id="CP033230">
    <property type="protein sequence ID" value="AYO77455.1"/>
    <property type="molecule type" value="Genomic_DNA"/>
</dbReference>